<gene>
    <name evidence="2" type="ORF">METZ01_LOCUS107521</name>
</gene>
<dbReference type="EMBL" id="UINC01012528">
    <property type="protein sequence ID" value="SVA54667.1"/>
    <property type="molecule type" value="Genomic_DNA"/>
</dbReference>
<organism evidence="2">
    <name type="scientific">marine metagenome</name>
    <dbReference type="NCBI Taxonomy" id="408172"/>
    <lineage>
        <taxon>unclassified sequences</taxon>
        <taxon>metagenomes</taxon>
        <taxon>ecological metagenomes</taxon>
    </lineage>
</organism>
<protein>
    <recommendedName>
        <fullName evidence="1">2-oxoglutarate dehydrogenase E1 component N-terminal domain-containing protein</fullName>
    </recommendedName>
</protein>
<feature type="non-terminal residue" evidence="2">
    <location>
        <position position="36"/>
    </location>
</feature>
<feature type="non-terminal residue" evidence="2">
    <location>
        <position position="1"/>
    </location>
</feature>
<feature type="domain" description="2-oxoglutarate dehydrogenase E1 component N-terminal" evidence="1">
    <location>
        <begin position="3"/>
        <end position="36"/>
    </location>
</feature>
<reference evidence="2" key="1">
    <citation type="submission" date="2018-05" db="EMBL/GenBank/DDBJ databases">
        <authorList>
            <person name="Lanie J.A."/>
            <person name="Ng W.-L."/>
            <person name="Kazmierczak K.M."/>
            <person name="Andrzejewski T.M."/>
            <person name="Davidsen T.M."/>
            <person name="Wayne K.J."/>
            <person name="Tettelin H."/>
            <person name="Glass J.I."/>
            <person name="Rusch D."/>
            <person name="Podicherti R."/>
            <person name="Tsui H.-C.T."/>
            <person name="Winkler M.E."/>
        </authorList>
    </citation>
    <scope>NUCLEOTIDE SEQUENCE</scope>
</reference>
<evidence type="ECO:0000313" key="2">
    <source>
        <dbReference type="EMBL" id="SVA54667.1"/>
    </source>
</evidence>
<proteinExistence type="predicted"/>
<dbReference type="InterPro" id="IPR032106">
    <property type="entry name" value="2-oxogl_dehyd_N"/>
</dbReference>
<evidence type="ECO:0000259" key="1">
    <source>
        <dbReference type="Pfam" id="PF16078"/>
    </source>
</evidence>
<dbReference type="AlphaFoldDB" id="A0A381WRX4"/>
<sequence length="36" mass="4100">MNDNFLNSANAPYVAELFHKYSQDPNSVDSSWGSFF</sequence>
<dbReference type="Pfam" id="PF16078">
    <property type="entry name" value="2-oxogl_dehyd_N"/>
    <property type="match status" value="1"/>
</dbReference>
<name>A0A381WRX4_9ZZZZ</name>
<accession>A0A381WRX4</accession>